<organism evidence="2">
    <name type="scientific">Neobodo designis</name>
    <name type="common">Flagellated protozoan</name>
    <name type="synonym">Bodo designis</name>
    <dbReference type="NCBI Taxonomy" id="312471"/>
    <lineage>
        <taxon>Eukaryota</taxon>
        <taxon>Discoba</taxon>
        <taxon>Euglenozoa</taxon>
        <taxon>Kinetoplastea</taxon>
        <taxon>Metakinetoplastina</taxon>
        <taxon>Neobodonida</taxon>
        <taxon>Neobodo</taxon>
    </lineage>
</organism>
<feature type="compositionally biased region" description="Low complexity" evidence="1">
    <location>
        <begin position="149"/>
        <end position="165"/>
    </location>
</feature>
<protein>
    <submittedName>
        <fullName evidence="2">Uncharacterized protein</fullName>
    </submittedName>
</protein>
<feature type="region of interest" description="Disordered" evidence="1">
    <location>
        <begin position="1"/>
        <end position="20"/>
    </location>
</feature>
<feature type="region of interest" description="Disordered" evidence="1">
    <location>
        <begin position="27"/>
        <end position="47"/>
    </location>
</feature>
<proteinExistence type="predicted"/>
<sequence length="641" mass="67590">MPRRASFAKARERGSAASPALASVASFTANSDTSPGHEALAPPTQAAPRWVPELPALEQRSTYVMVFNEALQKWVPSQRKAPRPGRAAAIESGDPAAVEAARTEELENRPRWGGTIKPTKPLKPVERVPRIRHFNDAGTATAPGSQCGSSIATASRHTSATTHRSQAGAGAVSLPPIRGATDAAASPSATGGARTARVVKASSPPGDVASPASTTTARRRVVGIAADESNDRPEHRRALFANLQKRSSLPGHHPLQLSDRVPVSEEIVAFNKDVEAFERKVPYGGNDNDDDEEPGGLSTRVSRGRIAVAAAVAAAAFTAGPSGATHGEGGPNVLCGILVRVPLPEIWAAYCVTETAHMRKFGMALRDFTRLVRGLVPEFDASDAIVARGFDLYEPSVRSPESHVTIVQFLAQFGREMSTAAAESDFMFFFDVASGAAAQRRQAQQKMSASGRRGSQGKGPQQQQQQQPQPPPSSVRTGSPPQSKGASRNRRGSIARLSQPAPAPASQAVVPGAPIATTGAAPSPAPVATLSASLLVGANLRTFIKENVRSGVARANWGKLAAALDAERAHVLSMLRYLGIDTAAFEPAPVRTEIERKVLGAPEPPPFPRLSLVQWRFLAYTNAAIHRAIDGMWFPLAAAAA</sequence>
<feature type="region of interest" description="Disordered" evidence="1">
    <location>
        <begin position="103"/>
        <end position="122"/>
    </location>
</feature>
<feature type="region of interest" description="Disordered" evidence="1">
    <location>
        <begin position="136"/>
        <end position="218"/>
    </location>
</feature>
<dbReference type="AlphaFoldDB" id="A0A7S1M1F7"/>
<evidence type="ECO:0000256" key="1">
    <source>
        <dbReference type="SAM" id="MobiDB-lite"/>
    </source>
</evidence>
<name>A0A7S1M1F7_NEODS</name>
<gene>
    <name evidence="2" type="ORF">NDES1114_LOCUS16550</name>
</gene>
<accession>A0A7S1M1F7</accession>
<reference evidence="2" key="1">
    <citation type="submission" date="2021-01" db="EMBL/GenBank/DDBJ databases">
        <authorList>
            <person name="Corre E."/>
            <person name="Pelletier E."/>
            <person name="Niang G."/>
            <person name="Scheremetjew M."/>
            <person name="Finn R."/>
            <person name="Kale V."/>
            <person name="Holt S."/>
            <person name="Cochrane G."/>
            <person name="Meng A."/>
            <person name="Brown T."/>
            <person name="Cohen L."/>
        </authorList>
    </citation>
    <scope>NUCLEOTIDE SEQUENCE</scope>
    <source>
        <strain evidence="2">CCAP 1951/1</strain>
    </source>
</reference>
<feature type="compositionally biased region" description="Low complexity" evidence="1">
    <location>
        <begin position="498"/>
        <end position="509"/>
    </location>
</feature>
<dbReference type="EMBL" id="HBGF01024962">
    <property type="protein sequence ID" value="CAD9119452.1"/>
    <property type="molecule type" value="Transcribed_RNA"/>
</dbReference>
<feature type="compositionally biased region" description="Polar residues" evidence="1">
    <location>
        <begin position="474"/>
        <end position="486"/>
    </location>
</feature>
<feature type="region of interest" description="Disordered" evidence="1">
    <location>
        <begin position="441"/>
        <end position="509"/>
    </location>
</feature>
<evidence type="ECO:0000313" key="2">
    <source>
        <dbReference type="EMBL" id="CAD9119452.1"/>
    </source>
</evidence>